<feature type="region of interest" description="Disordered" evidence="1">
    <location>
        <begin position="1"/>
        <end position="20"/>
    </location>
</feature>
<dbReference type="RefSeq" id="XP_066086405.1">
    <property type="nucleotide sequence ID" value="XM_066230308.1"/>
</dbReference>
<dbReference type="EMBL" id="CP144090">
    <property type="protein sequence ID" value="WWD08438.1"/>
    <property type="molecule type" value="Genomic_DNA"/>
</dbReference>
<reference evidence="2 3" key="1">
    <citation type="submission" date="2024-01" db="EMBL/GenBank/DDBJ databases">
        <title>Comparative genomics of Cryptococcus and Kwoniella reveals pathogenesis evolution and contrasting modes of karyotype evolution via chromosome fusion or intercentromeric recombination.</title>
        <authorList>
            <person name="Coelho M.A."/>
            <person name="David-Palma M."/>
            <person name="Shea T."/>
            <person name="Bowers K."/>
            <person name="McGinley-Smith S."/>
            <person name="Mohammad A.W."/>
            <person name="Gnirke A."/>
            <person name="Yurkov A.M."/>
            <person name="Nowrousian M."/>
            <person name="Sun S."/>
            <person name="Cuomo C.A."/>
            <person name="Heitman J."/>
        </authorList>
    </citation>
    <scope>NUCLEOTIDE SEQUENCE [LARGE SCALE GENOMIC DNA]</scope>
    <source>
        <strain evidence="2 3">PYCC6329</strain>
    </source>
</reference>
<dbReference type="PANTHER" id="PTHR40780">
    <property type="entry name" value="DUF3669 DOMAIN-CONTAINING PROTEIN"/>
    <property type="match status" value="1"/>
</dbReference>
<evidence type="ECO:0008006" key="4">
    <source>
        <dbReference type="Google" id="ProtNLM"/>
    </source>
</evidence>
<dbReference type="PANTHER" id="PTHR40780:SF2">
    <property type="entry name" value="DUF3669 DOMAIN-CONTAINING PROTEIN"/>
    <property type="match status" value="1"/>
</dbReference>
<gene>
    <name evidence="2" type="ORF">V865_006550</name>
</gene>
<dbReference type="AlphaFoldDB" id="A0AAX4KT05"/>
<evidence type="ECO:0000313" key="2">
    <source>
        <dbReference type="EMBL" id="WWD08438.1"/>
    </source>
</evidence>
<protein>
    <recommendedName>
        <fullName evidence="4">DUF3669 domain-containing protein</fullName>
    </recommendedName>
</protein>
<dbReference type="KEGG" id="ker:91105351"/>
<name>A0AAX4KT05_9TREE</name>
<sequence length="353" mass="40618">MSITYKAVPDTSDHPDRPRSSLQYLTEGTFGRIYTYPNASDDVVYKMVKERGHGSKLQEEFSIYDDIHQSLPPIQVGFRVPKTIEYYKPSCPNEPSILLDRSSLPIQPEVTQTFNLPDLQDQNQNGEDMQIRLLRLYLGREDIPLRTEQIQPGIKTDPPLDITRYNRLSSTLQEEYGWGLPDLKGVPSSMGRLLANLHWLGGINCRDIELVLGGGGNDGRVEEVQCWVLDFNQCQRWLVPHLLQSSTSSAPNRTSPTTGIYSSNTLLEASKRLSTLIYTQELYYPRPHQGEFYEQFKNGYSCAIELILNQQYKGIRLESKDEIREATKGFFEEYEKLDRDKIRRRSRMGKQIV</sequence>
<accession>A0AAX4KT05</accession>
<evidence type="ECO:0000256" key="1">
    <source>
        <dbReference type="SAM" id="MobiDB-lite"/>
    </source>
</evidence>
<organism evidence="2 3">
    <name type="scientific">Kwoniella europaea PYCC6329</name>
    <dbReference type="NCBI Taxonomy" id="1423913"/>
    <lineage>
        <taxon>Eukaryota</taxon>
        <taxon>Fungi</taxon>
        <taxon>Dikarya</taxon>
        <taxon>Basidiomycota</taxon>
        <taxon>Agaricomycotina</taxon>
        <taxon>Tremellomycetes</taxon>
        <taxon>Tremellales</taxon>
        <taxon>Cryptococcaceae</taxon>
        <taxon>Kwoniella</taxon>
    </lineage>
</organism>
<proteinExistence type="predicted"/>
<dbReference type="GeneID" id="91105351"/>
<evidence type="ECO:0000313" key="3">
    <source>
        <dbReference type="Proteomes" id="UP001358614"/>
    </source>
</evidence>
<keyword evidence="3" id="KW-1185">Reference proteome</keyword>
<dbReference type="Proteomes" id="UP001358614">
    <property type="component" value="Chromosome 2"/>
</dbReference>